<evidence type="ECO:0000256" key="5">
    <source>
        <dbReference type="RuleBase" id="RU369067"/>
    </source>
</evidence>
<feature type="repeat" description="WD" evidence="4">
    <location>
        <begin position="123"/>
        <end position="154"/>
    </location>
</feature>
<keyword evidence="5" id="KW-0698">rRNA processing</keyword>
<accession>A0A4T0IEX7</accession>
<dbReference type="Gene3D" id="2.130.10.10">
    <property type="entry name" value="YVTN repeat-like/Quinoprotein amine dehydrogenase"/>
    <property type="match status" value="2"/>
</dbReference>
<dbReference type="GO" id="GO:0120330">
    <property type="term" value="C:rixosome complex"/>
    <property type="evidence" value="ECO:0007669"/>
    <property type="project" value="UniProtKB-UniRule"/>
</dbReference>
<dbReference type="SUPFAM" id="SSF50978">
    <property type="entry name" value="WD40 repeat-like"/>
    <property type="match status" value="1"/>
</dbReference>
<comment type="similarity">
    <text evidence="1 5">Belongs to the WD repeat IPI3/WDR18 family.</text>
</comment>
<proteinExistence type="inferred from homology"/>
<dbReference type="SMART" id="SM00320">
    <property type="entry name" value="WD40"/>
    <property type="match status" value="4"/>
</dbReference>
<protein>
    <recommendedName>
        <fullName evidence="5">Pre-rRNA-processing protein IPI3</fullName>
    </recommendedName>
</protein>
<comment type="subcellular location">
    <subcellularLocation>
        <location evidence="5">Nucleus</location>
    </subcellularLocation>
</comment>
<gene>
    <name evidence="7" type="ORF">E3P86_03895</name>
</gene>
<reference evidence="7 8" key="1">
    <citation type="submission" date="2019-03" db="EMBL/GenBank/DDBJ databases">
        <title>Sequencing 23 genomes of Wallemia ichthyophaga.</title>
        <authorList>
            <person name="Gostincar C."/>
        </authorList>
    </citation>
    <scope>NUCLEOTIDE SEQUENCE [LARGE SCALE GENOMIC DNA]</scope>
    <source>
        <strain evidence="7 8">EXF-6200</strain>
    </source>
</reference>
<sequence length="472" mass="50197">MISEVVVASTSASSVHGSGGVVVYDSVTGSPLHTLKGSNGVPGGCSATPSSGEEGGVVAVAQSDKGVVHVYSWQKEQLHCKIILPQKLTAWCVSPCSAFCAGGTEDGRVFLWETRSGLQLASFDAHYRRINKLSFDAGARVLVSISDDAALNIWLVARLVDEDAQGQLPVPYATFTDHTLPIADVYVGLGAFPHARIYTAALDKTVKIWSVDPPSLLSTVEFPAALSALAVDSLERTLFAASKHELYRADLHATQPSLTSLSHSLKGNTTAAIKLGRDTSVNTAAFSVSANTLLVGCADGFVDCYDVRSQQHLKSLGNGKNSVVDVHSLVKPVDLGGVSSASAISANVTGSTAAAASALPPIMPLNTLKKTMGERDREDHTVQMRGGAKDCTEAFFDCLWDENEPVDHVVVTEKQPEKNNSNTTHMHKLQEELTESKAALEKANKINEDMFAAVSQLKKNQSVEAAAKRQKK</sequence>
<dbReference type="InterPro" id="IPR045227">
    <property type="entry name" value="WDR18/Ipi3/RID3"/>
</dbReference>
<dbReference type="GO" id="GO:0006364">
    <property type="term" value="P:rRNA processing"/>
    <property type="evidence" value="ECO:0007669"/>
    <property type="project" value="UniProtKB-UniRule"/>
</dbReference>
<name>A0A4T0IEX7_WALIC</name>
<evidence type="ECO:0000313" key="7">
    <source>
        <dbReference type="EMBL" id="TIB28228.1"/>
    </source>
</evidence>
<dbReference type="EMBL" id="SPOI01000354">
    <property type="protein sequence ID" value="TIB28228.1"/>
    <property type="molecule type" value="Genomic_DNA"/>
</dbReference>
<organism evidence="7 8">
    <name type="scientific">Wallemia ichthyophaga</name>
    <dbReference type="NCBI Taxonomy" id="245174"/>
    <lineage>
        <taxon>Eukaryota</taxon>
        <taxon>Fungi</taxon>
        <taxon>Dikarya</taxon>
        <taxon>Basidiomycota</taxon>
        <taxon>Wallemiomycotina</taxon>
        <taxon>Wallemiomycetes</taxon>
        <taxon>Wallemiales</taxon>
        <taxon>Wallemiaceae</taxon>
        <taxon>Wallemia</taxon>
    </lineage>
</organism>
<dbReference type="AlphaFoldDB" id="A0A4T0IEX7"/>
<evidence type="ECO:0000256" key="4">
    <source>
        <dbReference type="PROSITE-ProRule" id="PRU00221"/>
    </source>
</evidence>
<keyword evidence="2 4" id="KW-0853">WD repeat</keyword>
<dbReference type="PANTHER" id="PTHR18763:SF0">
    <property type="entry name" value="WD REPEAT-CONTAINING PROTEIN 18"/>
    <property type="match status" value="1"/>
</dbReference>
<dbReference type="GO" id="GO:0006261">
    <property type="term" value="P:DNA-templated DNA replication"/>
    <property type="evidence" value="ECO:0007669"/>
    <property type="project" value="TreeGrafter"/>
</dbReference>
<evidence type="ECO:0000256" key="1">
    <source>
        <dbReference type="ARBA" id="ARBA00010143"/>
    </source>
</evidence>
<dbReference type="Proteomes" id="UP000310689">
    <property type="component" value="Unassembled WGS sequence"/>
</dbReference>
<dbReference type="GO" id="GO:0005656">
    <property type="term" value="C:nuclear pre-replicative complex"/>
    <property type="evidence" value="ECO:0007669"/>
    <property type="project" value="TreeGrafter"/>
</dbReference>
<dbReference type="InterPro" id="IPR036322">
    <property type="entry name" value="WD40_repeat_dom_sf"/>
</dbReference>
<dbReference type="InterPro" id="IPR001680">
    <property type="entry name" value="WD40_rpt"/>
</dbReference>
<dbReference type="InterPro" id="IPR015943">
    <property type="entry name" value="WD40/YVTN_repeat-like_dom_sf"/>
</dbReference>
<evidence type="ECO:0000313" key="8">
    <source>
        <dbReference type="Proteomes" id="UP000310689"/>
    </source>
</evidence>
<feature type="coiled-coil region" evidence="6">
    <location>
        <begin position="426"/>
        <end position="460"/>
    </location>
</feature>
<comment type="caution">
    <text evidence="7">The sequence shown here is derived from an EMBL/GenBank/DDBJ whole genome shotgun (WGS) entry which is preliminary data.</text>
</comment>
<evidence type="ECO:0000256" key="3">
    <source>
        <dbReference type="ARBA" id="ARBA00022737"/>
    </source>
</evidence>
<keyword evidence="5" id="KW-0539">Nucleus</keyword>
<comment type="subunit">
    <text evidence="5">Component of the RIX1 complex, composed of IPI1, RIX1/IPI2 and IPI3 in a 1:2:2 stoichiometry. The complex interacts (via RIX1) with MDN1 (via its hexameric AAA ATPase ring) and the pre-60S ribosome particles.</text>
</comment>
<dbReference type="PANTHER" id="PTHR18763">
    <property type="entry name" value="WD-REPEAT PROTEIN 18"/>
    <property type="match status" value="1"/>
</dbReference>
<comment type="function">
    <text evidence="5">Component of the RIX1 complex required for processing of ITS2 sequences from 35S pre-rRNA.</text>
</comment>
<keyword evidence="6" id="KW-0175">Coiled coil</keyword>
<dbReference type="PROSITE" id="PS50082">
    <property type="entry name" value="WD_REPEATS_2"/>
    <property type="match status" value="1"/>
</dbReference>
<evidence type="ECO:0000256" key="2">
    <source>
        <dbReference type="ARBA" id="ARBA00022574"/>
    </source>
</evidence>
<evidence type="ECO:0000256" key="6">
    <source>
        <dbReference type="SAM" id="Coils"/>
    </source>
</evidence>
<keyword evidence="3" id="KW-0677">Repeat</keyword>